<dbReference type="Pfam" id="PF00534">
    <property type="entry name" value="Glycos_transf_1"/>
    <property type="match status" value="1"/>
</dbReference>
<reference evidence="3 4" key="1">
    <citation type="submission" date="2016-07" db="EMBL/GenBank/DDBJ databases">
        <title>Draft genome sequence of Prauserella sp. YIM 121212, isolated from alkaline soil.</title>
        <authorList>
            <person name="Ruckert C."/>
            <person name="Albersmeier A."/>
            <person name="Jiang C.-L."/>
            <person name="Jiang Y."/>
            <person name="Kalinowski J."/>
            <person name="Schneider O."/>
            <person name="Winkler A."/>
            <person name="Zotchev S.B."/>
        </authorList>
    </citation>
    <scope>NUCLEOTIDE SEQUENCE [LARGE SCALE GENOMIC DNA]</scope>
    <source>
        <strain evidence="3 4">YIM 121212</strain>
    </source>
</reference>
<evidence type="ECO:0000259" key="2">
    <source>
        <dbReference type="Pfam" id="PF00534"/>
    </source>
</evidence>
<dbReference type="Gene3D" id="3.40.50.2000">
    <property type="entry name" value="Glycogen Phosphorylase B"/>
    <property type="match status" value="2"/>
</dbReference>
<proteinExistence type="predicted"/>
<organism evidence="3 4">
    <name type="scientific">Prauserella flavalba</name>
    <dbReference type="NCBI Taxonomy" id="1477506"/>
    <lineage>
        <taxon>Bacteria</taxon>
        <taxon>Bacillati</taxon>
        <taxon>Actinomycetota</taxon>
        <taxon>Actinomycetes</taxon>
        <taxon>Pseudonocardiales</taxon>
        <taxon>Pseudonocardiaceae</taxon>
        <taxon>Prauserella</taxon>
    </lineage>
</organism>
<evidence type="ECO:0000313" key="3">
    <source>
        <dbReference type="EMBL" id="PXY17718.1"/>
    </source>
</evidence>
<dbReference type="SUPFAM" id="SSF53756">
    <property type="entry name" value="UDP-Glycosyltransferase/glycogen phosphorylase"/>
    <property type="match status" value="1"/>
</dbReference>
<feature type="domain" description="Glycosyl transferase family 1" evidence="2">
    <location>
        <begin position="2"/>
        <end position="100"/>
    </location>
</feature>
<dbReference type="EMBL" id="MASU01000024">
    <property type="protein sequence ID" value="PXY17718.1"/>
    <property type="molecule type" value="Genomic_DNA"/>
</dbReference>
<keyword evidence="1" id="KW-0808">Transferase</keyword>
<protein>
    <recommendedName>
        <fullName evidence="2">Glycosyl transferase family 1 domain-containing protein</fullName>
    </recommendedName>
</protein>
<dbReference type="InterPro" id="IPR001296">
    <property type="entry name" value="Glyco_trans_1"/>
</dbReference>
<comment type="caution">
    <text evidence="3">The sequence shown here is derived from an EMBL/GenBank/DDBJ whole genome shotgun (WGS) entry which is preliminary data.</text>
</comment>
<dbReference type="GO" id="GO:0016757">
    <property type="term" value="F:glycosyltransferase activity"/>
    <property type="evidence" value="ECO:0007669"/>
    <property type="project" value="InterPro"/>
</dbReference>
<evidence type="ECO:0000313" key="4">
    <source>
        <dbReference type="Proteomes" id="UP000247892"/>
    </source>
</evidence>
<evidence type="ECO:0000256" key="1">
    <source>
        <dbReference type="ARBA" id="ARBA00022679"/>
    </source>
</evidence>
<dbReference type="PANTHER" id="PTHR45947:SF3">
    <property type="entry name" value="SULFOQUINOVOSYL TRANSFERASE SQD2"/>
    <property type="match status" value="1"/>
</dbReference>
<sequence length="199" mass="21790">MREHVHFLGFVPDEQLPTVYAAADVFTMPGVAELQSIATLEAMASGLPVVAANAVALLQLVIPGENGFLFTSGDIAGLADALRRILISDELRVSMGAASRGIADTHDENRTLSRFEEIYRQVVTRSRICPSVLEIHRPLSAFGVFRRSAAVDAPGAQWSEGVLAPFWPIDKLAGVRRSRWCRSKIIRSRRGVECSGRFD</sequence>
<dbReference type="AlphaFoldDB" id="A0A318LXU5"/>
<name>A0A318LXU5_9PSEU</name>
<accession>A0A318LXU5</accession>
<gene>
    <name evidence="3" type="ORF">BA062_36790</name>
</gene>
<dbReference type="Proteomes" id="UP000247892">
    <property type="component" value="Unassembled WGS sequence"/>
</dbReference>
<dbReference type="InterPro" id="IPR050194">
    <property type="entry name" value="Glycosyltransferase_grp1"/>
</dbReference>
<dbReference type="OrthoDB" id="9802525at2"/>
<dbReference type="PANTHER" id="PTHR45947">
    <property type="entry name" value="SULFOQUINOVOSYL TRANSFERASE SQD2"/>
    <property type="match status" value="1"/>
</dbReference>
<keyword evidence="4" id="KW-1185">Reference proteome</keyword>